<dbReference type="GO" id="GO:0003735">
    <property type="term" value="F:structural constituent of ribosome"/>
    <property type="evidence" value="ECO:0007669"/>
    <property type="project" value="InterPro"/>
</dbReference>
<dbReference type="STRING" id="1797542.A3J59_02030"/>
<evidence type="ECO:0000256" key="6">
    <source>
        <dbReference type="SAM" id="MobiDB-lite"/>
    </source>
</evidence>
<keyword evidence="3 5" id="KW-0687">Ribonucleoprotein</keyword>
<dbReference type="Proteomes" id="UP000177310">
    <property type="component" value="Unassembled WGS sequence"/>
</dbReference>
<evidence type="ECO:0000256" key="2">
    <source>
        <dbReference type="ARBA" id="ARBA00022980"/>
    </source>
</evidence>
<dbReference type="AlphaFoldDB" id="A0A1G1YJC2"/>
<dbReference type="InterPro" id="IPR036049">
    <property type="entry name" value="Ribosomal_uL29_sf"/>
</dbReference>
<comment type="similarity">
    <text evidence="1 5">Belongs to the universal ribosomal protein uL29 family.</text>
</comment>
<dbReference type="Gene3D" id="1.10.287.310">
    <property type="match status" value="1"/>
</dbReference>
<dbReference type="SUPFAM" id="SSF46561">
    <property type="entry name" value="Ribosomal protein L29 (L29p)"/>
    <property type="match status" value="1"/>
</dbReference>
<name>A0A1G1YJC2_9BACT</name>
<evidence type="ECO:0000256" key="3">
    <source>
        <dbReference type="ARBA" id="ARBA00023274"/>
    </source>
</evidence>
<feature type="compositionally biased region" description="Polar residues" evidence="6">
    <location>
        <begin position="68"/>
        <end position="82"/>
    </location>
</feature>
<comment type="caution">
    <text evidence="7">The sequence shown here is derived from an EMBL/GenBank/DDBJ whole genome shotgun (WGS) entry which is preliminary data.</text>
</comment>
<evidence type="ECO:0000313" key="7">
    <source>
        <dbReference type="EMBL" id="OGY52448.1"/>
    </source>
</evidence>
<evidence type="ECO:0000256" key="5">
    <source>
        <dbReference type="HAMAP-Rule" id="MF_00374"/>
    </source>
</evidence>
<evidence type="ECO:0000256" key="1">
    <source>
        <dbReference type="ARBA" id="ARBA00009254"/>
    </source>
</evidence>
<organism evidence="7 8">
    <name type="scientific">Candidatus Buchananbacteria bacterium RIFCSPHIGHO2_02_FULL_56_16</name>
    <dbReference type="NCBI Taxonomy" id="1797542"/>
    <lineage>
        <taxon>Bacteria</taxon>
        <taxon>Candidatus Buchananiibacteriota</taxon>
    </lineage>
</organism>
<dbReference type="Pfam" id="PF00831">
    <property type="entry name" value="Ribosomal_L29"/>
    <property type="match status" value="1"/>
</dbReference>
<dbReference type="HAMAP" id="MF_00374">
    <property type="entry name" value="Ribosomal_uL29"/>
    <property type="match status" value="1"/>
</dbReference>
<gene>
    <name evidence="5" type="primary">rpmC</name>
    <name evidence="7" type="ORF">A3J59_02030</name>
</gene>
<dbReference type="EMBL" id="MHIL01000003">
    <property type="protein sequence ID" value="OGY52448.1"/>
    <property type="molecule type" value="Genomic_DNA"/>
</dbReference>
<proteinExistence type="inferred from homology"/>
<protein>
    <recommendedName>
        <fullName evidence="4 5">Large ribosomal subunit protein uL29</fullName>
    </recommendedName>
</protein>
<dbReference type="InterPro" id="IPR001854">
    <property type="entry name" value="Ribosomal_uL29"/>
</dbReference>
<accession>A0A1G1YJC2</accession>
<feature type="region of interest" description="Disordered" evidence="6">
    <location>
        <begin position="62"/>
        <end position="82"/>
    </location>
</feature>
<dbReference type="GO" id="GO:0005840">
    <property type="term" value="C:ribosome"/>
    <property type="evidence" value="ECO:0007669"/>
    <property type="project" value="UniProtKB-KW"/>
</dbReference>
<reference evidence="7 8" key="1">
    <citation type="journal article" date="2016" name="Nat. Commun.">
        <title>Thousands of microbial genomes shed light on interconnected biogeochemical processes in an aquifer system.</title>
        <authorList>
            <person name="Anantharaman K."/>
            <person name="Brown C.T."/>
            <person name="Hug L.A."/>
            <person name="Sharon I."/>
            <person name="Castelle C.J."/>
            <person name="Probst A.J."/>
            <person name="Thomas B.C."/>
            <person name="Singh A."/>
            <person name="Wilkins M.J."/>
            <person name="Karaoz U."/>
            <person name="Brodie E.L."/>
            <person name="Williams K.H."/>
            <person name="Hubbard S.S."/>
            <person name="Banfield J.F."/>
        </authorList>
    </citation>
    <scope>NUCLEOTIDE SEQUENCE [LARGE SCALE GENOMIC DNA]</scope>
</reference>
<keyword evidence="2 5" id="KW-0689">Ribosomal protein</keyword>
<evidence type="ECO:0000256" key="4">
    <source>
        <dbReference type="ARBA" id="ARBA00035204"/>
    </source>
</evidence>
<dbReference type="GO" id="GO:1990904">
    <property type="term" value="C:ribonucleoprotein complex"/>
    <property type="evidence" value="ECO:0007669"/>
    <property type="project" value="UniProtKB-KW"/>
</dbReference>
<evidence type="ECO:0000313" key="8">
    <source>
        <dbReference type="Proteomes" id="UP000177310"/>
    </source>
</evidence>
<dbReference type="NCBIfam" id="TIGR00012">
    <property type="entry name" value="L29"/>
    <property type="match status" value="1"/>
</dbReference>
<sequence>MLQFKELENRSVNDLQQVLKDSRQKLQELRFKVASKQLKNIREIRSVRLTIAHILTILQRRRAAAPDQGTSPADATTKHQSL</sequence>
<dbReference type="GO" id="GO:0006412">
    <property type="term" value="P:translation"/>
    <property type="evidence" value="ECO:0007669"/>
    <property type="project" value="UniProtKB-UniRule"/>
</dbReference>